<dbReference type="RefSeq" id="WP_380542411.1">
    <property type="nucleotide sequence ID" value="NZ_JBHFAB010000029.1"/>
</dbReference>
<keyword evidence="3" id="KW-1185">Reference proteome</keyword>
<name>A0ABV6W3W2_9ACTN</name>
<evidence type="ECO:0000313" key="2">
    <source>
        <dbReference type="EMBL" id="MFC1420687.1"/>
    </source>
</evidence>
<reference evidence="2 3" key="1">
    <citation type="submission" date="2024-09" db="EMBL/GenBank/DDBJ databases">
        <authorList>
            <person name="Lee S.D."/>
        </authorList>
    </citation>
    <scope>NUCLEOTIDE SEQUENCE [LARGE SCALE GENOMIC DNA]</scope>
    <source>
        <strain evidence="2 3">N8-3</strain>
    </source>
</reference>
<proteinExistence type="predicted"/>
<feature type="compositionally biased region" description="Polar residues" evidence="1">
    <location>
        <begin position="84"/>
        <end position="96"/>
    </location>
</feature>
<sequence>MPRRVSLPGADELFRTTGGMSLTPAPRSPESGQPRDGREPREARGREGAEGREAREGHQGQPSDTSGEHGAAQAEPTAPAQRQPVGQPSAQPSPQHNGVPAPAGDAAARRKPRGGSRSRPTGRERHEEKITVYVSAEELIDLEHARLVLRGEHALAVDRGRIVREAVAVVLADLEQRGEASILVRRLRGR</sequence>
<accession>A0ABV6W3W2</accession>
<protein>
    <submittedName>
        <fullName evidence="2">Uncharacterized protein</fullName>
    </submittedName>
</protein>
<comment type="caution">
    <text evidence="2">The sequence shown here is derived from an EMBL/GenBank/DDBJ whole genome shotgun (WGS) entry which is preliminary data.</text>
</comment>
<evidence type="ECO:0000313" key="3">
    <source>
        <dbReference type="Proteomes" id="UP001592531"/>
    </source>
</evidence>
<dbReference type="EMBL" id="JBHFAB010000029">
    <property type="protein sequence ID" value="MFC1420687.1"/>
    <property type="molecule type" value="Genomic_DNA"/>
</dbReference>
<dbReference type="Proteomes" id="UP001592531">
    <property type="component" value="Unassembled WGS sequence"/>
</dbReference>
<gene>
    <name evidence="2" type="ORF">ACEZDE_29190</name>
</gene>
<feature type="compositionally biased region" description="Basic and acidic residues" evidence="1">
    <location>
        <begin position="33"/>
        <end position="58"/>
    </location>
</feature>
<evidence type="ECO:0000256" key="1">
    <source>
        <dbReference type="SAM" id="MobiDB-lite"/>
    </source>
</evidence>
<feature type="region of interest" description="Disordered" evidence="1">
    <location>
        <begin position="1"/>
        <end position="128"/>
    </location>
</feature>
<organism evidence="2 3">
    <name type="scientific">Streptacidiphilus cavernicola</name>
    <dbReference type="NCBI Taxonomy" id="3342716"/>
    <lineage>
        <taxon>Bacteria</taxon>
        <taxon>Bacillati</taxon>
        <taxon>Actinomycetota</taxon>
        <taxon>Actinomycetes</taxon>
        <taxon>Kitasatosporales</taxon>
        <taxon>Streptomycetaceae</taxon>
        <taxon>Streptacidiphilus</taxon>
    </lineage>
</organism>